<feature type="non-terminal residue" evidence="1">
    <location>
        <position position="192"/>
    </location>
</feature>
<dbReference type="Proteomes" id="UP000076761">
    <property type="component" value="Unassembled WGS sequence"/>
</dbReference>
<proteinExistence type="predicted"/>
<gene>
    <name evidence="1" type="ORF">NEOLEDRAFT_1028540</name>
</gene>
<dbReference type="STRING" id="1314782.A0A165NSK0"/>
<organism evidence="1 2">
    <name type="scientific">Neolentinus lepideus HHB14362 ss-1</name>
    <dbReference type="NCBI Taxonomy" id="1314782"/>
    <lineage>
        <taxon>Eukaryota</taxon>
        <taxon>Fungi</taxon>
        <taxon>Dikarya</taxon>
        <taxon>Basidiomycota</taxon>
        <taxon>Agaricomycotina</taxon>
        <taxon>Agaricomycetes</taxon>
        <taxon>Gloeophyllales</taxon>
        <taxon>Gloeophyllaceae</taxon>
        <taxon>Neolentinus</taxon>
    </lineage>
</organism>
<dbReference type="EMBL" id="KV425627">
    <property type="protein sequence ID" value="KZT20046.1"/>
    <property type="molecule type" value="Genomic_DNA"/>
</dbReference>
<dbReference type="InParanoid" id="A0A165NSK0"/>
<protein>
    <submittedName>
        <fullName evidence="1">Uncharacterized protein</fullName>
    </submittedName>
</protein>
<evidence type="ECO:0000313" key="1">
    <source>
        <dbReference type="EMBL" id="KZT20046.1"/>
    </source>
</evidence>
<dbReference type="AlphaFoldDB" id="A0A165NSK0"/>
<dbReference type="OrthoDB" id="3203159at2759"/>
<reference evidence="1 2" key="1">
    <citation type="journal article" date="2016" name="Mol. Biol. Evol.">
        <title>Comparative Genomics of Early-Diverging Mushroom-Forming Fungi Provides Insights into the Origins of Lignocellulose Decay Capabilities.</title>
        <authorList>
            <person name="Nagy L.G."/>
            <person name="Riley R."/>
            <person name="Tritt A."/>
            <person name="Adam C."/>
            <person name="Daum C."/>
            <person name="Floudas D."/>
            <person name="Sun H."/>
            <person name="Yadav J.S."/>
            <person name="Pangilinan J."/>
            <person name="Larsson K.H."/>
            <person name="Matsuura K."/>
            <person name="Barry K."/>
            <person name="Labutti K."/>
            <person name="Kuo R."/>
            <person name="Ohm R.A."/>
            <person name="Bhattacharya S.S."/>
            <person name="Shirouzu T."/>
            <person name="Yoshinaga Y."/>
            <person name="Martin F.M."/>
            <person name="Grigoriev I.V."/>
            <person name="Hibbett D.S."/>
        </authorList>
    </citation>
    <scope>NUCLEOTIDE SEQUENCE [LARGE SCALE GENOMIC DNA]</scope>
    <source>
        <strain evidence="1 2">HHB14362 ss-1</strain>
    </source>
</reference>
<accession>A0A165NSK0</accession>
<sequence length="192" mass="22103">ETPSKYFICKRGLLELVYNFTDSQMIMEVMDGAPPVWRNVLTTHLYDNIVEFQAALKYHEDTLMKMDSLTRPSFTPEYRDNRPKCDPKSRFKSFARQVDTSSGQRKIGWSSNMPAPLFPKDDTTISKGRTPEEVGVCPCRHCSSGKHWDYDCKYSCKGAKQVHVHLAQCSDDELEAMWEYNEAYYGGISDTE</sequence>
<evidence type="ECO:0000313" key="2">
    <source>
        <dbReference type="Proteomes" id="UP000076761"/>
    </source>
</evidence>
<feature type="non-terminal residue" evidence="1">
    <location>
        <position position="1"/>
    </location>
</feature>
<keyword evidence="2" id="KW-1185">Reference proteome</keyword>
<name>A0A165NSK0_9AGAM</name>